<keyword evidence="4" id="KW-1185">Reference proteome</keyword>
<dbReference type="InterPro" id="IPR047057">
    <property type="entry name" value="MerR_fam"/>
</dbReference>
<sequence length="265" mass="30807">MFSKMNRVTVKALRYYDEIGLLKPAHIDDFTGYRYYTSEQLPELYQILALRQMGFTLDEIAKVKTGKSVHNLLHLKKEQLLKEIAESTMKLAQVEHYLNLNEGGFTMDYNVIIKELPEVVVASMRRVVNSYNDFFAVIPPMGEEMERLGCECAVPEYCFNIYHDGEYKEENIDVEVCEAVVEAKQDSEMVKFKKIDRVPEAACTLHKGPYDTLRNAYGAILKWMEDNGYEPADNPRESYIDGIWNKDTEEDWLTEIQFPIKKKDI</sequence>
<dbReference type="SMART" id="SM00422">
    <property type="entry name" value="HTH_MERR"/>
    <property type="match status" value="1"/>
</dbReference>
<keyword evidence="1" id="KW-0238">DNA-binding</keyword>
<dbReference type="RefSeq" id="WP_197662571.1">
    <property type="nucleotide sequence ID" value="NZ_JAEAGR010000020.1"/>
</dbReference>
<evidence type="ECO:0000256" key="1">
    <source>
        <dbReference type="ARBA" id="ARBA00023125"/>
    </source>
</evidence>
<comment type="caution">
    <text evidence="3">The sequence shown here is derived from an EMBL/GenBank/DDBJ whole genome shotgun (WGS) entry which is preliminary data.</text>
</comment>
<evidence type="ECO:0000259" key="2">
    <source>
        <dbReference type="PROSITE" id="PS50937"/>
    </source>
</evidence>
<dbReference type="SUPFAM" id="SSF55136">
    <property type="entry name" value="Probable bacterial effector-binding domain"/>
    <property type="match status" value="1"/>
</dbReference>
<accession>A0A8J7L0G5</accession>
<dbReference type="PROSITE" id="PS50937">
    <property type="entry name" value="HTH_MERR_2"/>
    <property type="match status" value="1"/>
</dbReference>
<dbReference type="Gene3D" id="3.20.80.10">
    <property type="entry name" value="Regulatory factor, effector binding domain"/>
    <property type="match status" value="1"/>
</dbReference>
<dbReference type="InterPro" id="IPR009061">
    <property type="entry name" value="DNA-bd_dom_put_sf"/>
</dbReference>
<dbReference type="SUPFAM" id="SSF46955">
    <property type="entry name" value="Putative DNA-binding domain"/>
    <property type="match status" value="1"/>
</dbReference>
<gene>
    <name evidence="3" type="ORF">I5677_15560</name>
</gene>
<evidence type="ECO:0000313" key="4">
    <source>
        <dbReference type="Proteomes" id="UP000623269"/>
    </source>
</evidence>
<reference evidence="3" key="1">
    <citation type="submission" date="2020-12" db="EMBL/GenBank/DDBJ databases">
        <title>M. sibirica DSM 26468T genome.</title>
        <authorList>
            <person name="Thieme N."/>
            <person name="Rettenmaier R."/>
            <person name="Zverlov V."/>
            <person name="Liebl W."/>
        </authorList>
    </citation>
    <scope>NUCLEOTIDE SEQUENCE</scope>
    <source>
        <strain evidence="3">DSM 26468</strain>
    </source>
</reference>
<dbReference type="Proteomes" id="UP000623269">
    <property type="component" value="Unassembled WGS sequence"/>
</dbReference>
<dbReference type="SMART" id="SM00871">
    <property type="entry name" value="AraC_E_bind"/>
    <property type="match status" value="1"/>
</dbReference>
<evidence type="ECO:0000313" key="3">
    <source>
        <dbReference type="EMBL" id="MBH1942318.1"/>
    </source>
</evidence>
<proteinExistence type="predicted"/>
<feature type="domain" description="HTH merR-type" evidence="2">
    <location>
        <begin position="1"/>
        <end position="66"/>
    </location>
</feature>
<dbReference type="Gene3D" id="1.10.1660.10">
    <property type="match status" value="1"/>
</dbReference>
<dbReference type="AlphaFoldDB" id="A0A8J7L0G5"/>
<dbReference type="InterPro" id="IPR011256">
    <property type="entry name" value="Reg_factor_effector_dom_sf"/>
</dbReference>
<dbReference type="PANTHER" id="PTHR30204:SF97">
    <property type="entry name" value="MERR FAMILY REGULATORY PROTEIN"/>
    <property type="match status" value="1"/>
</dbReference>
<dbReference type="PANTHER" id="PTHR30204">
    <property type="entry name" value="REDOX-CYCLING DRUG-SENSING TRANSCRIPTIONAL ACTIVATOR SOXR"/>
    <property type="match status" value="1"/>
</dbReference>
<dbReference type="InterPro" id="IPR000551">
    <property type="entry name" value="MerR-type_HTH_dom"/>
</dbReference>
<dbReference type="GO" id="GO:0003700">
    <property type="term" value="F:DNA-binding transcription factor activity"/>
    <property type="evidence" value="ECO:0007669"/>
    <property type="project" value="InterPro"/>
</dbReference>
<dbReference type="EMBL" id="JAEAGR010000020">
    <property type="protein sequence ID" value="MBH1942318.1"/>
    <property type="molecule type" value="Genomic_DNA"/>
</dbReference>
<protein>
    <submittedName>
        <fullName evidence="3">MerR family transcriptional regulator</fullName>
    </submittedName>
</protein>
<dbReference type="GO" id="GO:0003677">
    <property type="term" value="F:DNA binding"/>
    <property type="evidence" value="ECO:0007669"/>
    <property type="project" value="UniProtKB-KW"/>
</dbReference>
<dbReference type="Pfam" id="PF13411">
    <property type="entry name" value="MerR_1"/>
    <property type="match status" value="1"/>
</dbReference>
<dbReference type="Pfam" id="PF06445">
    <property type="entry name" value="GyrI-like"/>
    <property type="match status" value="1"/>
</dbReference>
<dbReference type="InterPro" id="IPR029442">
    <property type="entry name" value="GyrI-like"/>
</dbReference>
<organism evidence="3 4">
    <name type="scientific">Mobilitalea sibirica</name>
    <dbReference type="NCBI Taxonomy" id="1462919"/>
    <lineage>
        <taxon>Bacteria</taxon>
        <taxon>Bacillati</taxon>
        <taxon>Bacillota</taxon>
        <taxon>Clostridia</taxon>
        <taxon>Lachnospirales</taxon>
        <taxon>Lachnospiraceae</taxon>
        <taxon>Mobilitalea</taxon>
    </lineage>
</organism>
<name>A0A8J7L0G5_9FIRM</name>
<dbReference type="CDD" id="cd01107">
    <property type="entry name" value="HTH_BmrR"/>
    <property type="match status" value="1"/>
</dbReference>
<dbReference type="InterPro" id="IPR010499">
    <property type="entry name" value="AraC_E-bd"/>
</dbReference>